<name>A0A151WZU9_9HYME</name>
<accession>A0A151WZU9</accession>
<reference evidence="1 2" key="1">
    <citation type="submission" date="2015-09" db="EMBL/GenBank/DDBJ databases">
        <title>Trachymyrmex zeteki WGS genome.</title>
        <authorList>
            <person name="Nygaard S."/>
            <person name="Hu H."/>
            <person name="Boomsma J."/>
            <person name="Zhang G."/>
        </authorList>
    </citation>
    <scope>NUCLEOTIDE SEQUENCE [LARGE SCALE GENOMIC DNA]</scope>
    <source>
        <strain evidence="1">Tzet28-1</strain>
        <tissue evidence="1">Whole body</tissue>
    </source>
</reference>
<protein>
    <submittedName>
        <fullName evidence="1">Uncharacterized protein</fullName>
    </submittedName>
</protein>
<feature type="non-terminal residue" evidence="1">
    <location>
        <position position="1"/>
    </location>
</feature>
<sequence length="133" mass="15006">ASAALIAVRINNRAFRGVHPLYTNTKAFTRRWAGIDGSFLRAIQVLIISFLSSELRGLSLRPSGSPRSCPSTRLSLFPISLSYRHFKFRLTFEINPVVHFPPPILISVSPVCVFHDSANRSERKDLFADDLFF</sequence>
<organism evidence="1 2">
    <name type="scientific">Mycetomoellerius zeteki</name>
    <dbReference type="NCBI Taxonomy" id="64791"/>
    <lineage>
        <taxon>Eukaryota</taxon>
        <taxon>Metazoa</taxon>
        <taxon>Ecdysozoa</taxon>
        <taxon>Arthropoda</taxon>
        <taxon>Hexapoda</taxon>
        <taxon>Insecta</taxon>
        <taxon>Pterygota</taxon>
        <taxon>Neoptera</taxon>
        <taxon>Endopterygota</taxon>
        <taxon>Hymenoptera</taxon>
        <taxon>Apocrita</taxon>
        <taxon>Aculeata</taxon>
        <taxon>Formicoidea</taxon>
        <taxon>Formicidae</taxon>
        <taxon>Myrmicinae</taxon>
        <taxon>Mycetomoellerius</taxon>
    </lineage>
</organism>
<dbReference type="AlphaFoldDB" id="A0A151WZU9"/>
<evidence type="ECO:0000313" key="1">
    <source>
        <dbReference type="EMBL" id="KYQ53404.1"/>
    </source>
</evidence>
<proteinExistence type="predicted"/>
<keyword evidence="2" id="KW-1185">Reference proteome</keyword>
<dbReference type="Proteomes" id="UP000075809">
    <property type="component" value="Unassembled WGS sequence"/>
</dbReference>
<dbReference type="EMBL" id="KQ982630">
    <property type="protein sequence ID" value="KYQ53404.1"/>
    <property type="molecule type" value="Genomic_DNA"/>
</dbReference>
<gene>
    <name evidence="1" type="ORF">ALC60_07470</name>
</gene>
<evidence type="ECO:0000313" key="2">
    <source>
        <dbReference type="Proteomes" id="UP000075809"/>
    </source>
</evidence>